<organism evidence="1 2">
    <name type="scientific">Pluteus cervinus</name>
    <dbReference type="NCBI Taxonomy" id="181527"/>
    <lineage>
        <taxon>Eukaryota</taxon>
        <taxon>Fungi</taxon>
        <taxon>Dikarya</taxon>
        <taxon>Basidiomycota</taxon>
        <taxon>Agaricomycotina</taxon>
        <taxon>Agaricomycetes</taxon>
        <taxon>Agaricomycetidae</taxon>
        <taxon>Agaricales</taxon>
        <taxon>Pluteineae</taxon>
        <taxon>Pluteaceae</taxon>
        <taxon>Pluteus</taxon>
    </lineage>
</organism>
<protein>
    <submittedName>
        <fullName evidence="1">Uncharacterized protein</fullName>
    </submittedName>
</protein>
<accession>A0ACD3B000</accession>
<evidence type="ECO:0000313" key="1">
    <source>
        <dbReference type="EMBL" id="TFK71289.1"/>
    </source>
</evidence>
<evidence type="ECO:0000313" key="2">
    <source>
        <dbReference type="Proteomes" id="UP000308600"/>
    </source>
</evidence>
<name>A0ACD3B000_9AGAR</name>
<sequence length="74" mass="8830">MYSIPPISHSIPAFSLRFVYLFYHPIPFFIFLCRYPFWVPCNDTATPVDLILLPSCYLLYRLFESRTSNEYQPT</sequence>
<proteinExistence type="predicted"/>
<dbReference type="EMBL" id="ML208300">
    <property type="protein sequence ID" value="TFK71289.1"/>
    <property type="molecule type" value="Genomic_DNA"/>
</dbReference>
<keyword evidence="2" id="KW-1185">Reference proteome</keyword>
<dbReference type="Proteomes" id="UP000308600">
    <property type="component" value="Unassembled WGS sequence"/>
</dbReference>
<gene>
    <name evidence="1" type="ORF">BDN72DRAFT_469582</name>
</gene>
<reference evidence="1 2" key="1">
    <citation type="journal article" date="2019" name="Nat. Ecol. Evol.">
        <title>Megaphylogeny resolves global patterns of mushroom evolution.</title>
        <authorList>
            <person name="Varga T."/>
            <person name="Krizsan K."/>
            <person name="Foldi C."/>
            <person name="Dima B."/>
            <person name="Sanchez-Garcia M."/>
            <person name="Sanchez-Ramirez S."/>
            <person name="Szollosi G.J."/>
            <person name="Szarkandi J.G."/>
            <person name="Papp V."/>
            <person name="Albert L."/>
            <person name="Andreopoulos W."/>
            <person name="Angelini C."/>
            <person name="Antonin V."/>
            <person name="Barry K.W."/>
            <person name="Bougher N.L."/>
            <person name="Buchanan P."/>
            <person name="Buyck B."/>
            <person name="Bense V."/>
            <person name="Catcheside P."/>
            <person name="Chovatia M."/>
            <person name="Cooper J."/>
            <person name="Damon W."/>
            <person name="Desjardin D."/>
            <person name="Finy P."/>
            <person name="Geml J."/>
            <person name="Haridas S."/>
            <person name="Hughes K."/>
            <person name="Justo A."/>
            <person name="Karasinski D."/>
            <person name="Kautmanova I."/>
            <person name="Kiss B."/>
            <person name="Kocsube S."/>
            <person name="Kotiranta H."/>
            <person name="LaButti K.M."/>
            <person name="Lechner B.E."/>
            <person name="Liimatainen K."/>
            <person name="Lipzen A."/>
            <person name="Lukacs Z."/>
            <person name="Mihaltcheva S."/>
            <person name="Morgado L.N."/>
            <person name="Niskanen T."/>
            <person name="Noordeloos M.E."/>
            <person name="Ohm R.A."/>
            <person name="Ortiz-Santana B."/>
            <person name="Ovrebo C."/>
            <person name="Racz N."/>
            <person name="Riley R."/>
            <person name="Savchenko A."/>
            <person name="Shiryaev A."/>
            <person name="Soop K."/>
            <person name="Spirin V."/>
            <person name="Szebenyi C."/>
            <person name="Tomsovsky M."/>
            <person name="Tulloss R.E."/>
            <person name="Uehling J."/>
            <person name="Grigoriev I.V."/>
            <person name="Vagvolgyi C."/>
            <person name="Papp T."/>
            <person name="Martin F.M."/>
            <person name="Miettinen O."/>
            <person name="Hibbett D.S."/>
            <person name="Nagy L.G."/>
        </authorList>
    </citation>
    <scope>NUCLEOTIDE SEQUENCE [LARGE SCALE GENOMIC DNA]</scope>
    <source>
        <strain evidence="1 2">NL-1719</strain>
    </source>
</reference>